<dbReference type="Pfam" id="PF08445">
    <property type="entry name" value="FR47"/>
    <property type="match status" value="1"/>
</dbReference>
<gene>
    <name evidence="2" type="ORF">GCM10023307_17080</name>
</gene>
<comment type="caution">
    <text evidence="2">The sequence shown here is derived from an EMBL/GenBank/DDBJ whole genome shotgun (WGS) entry which is preliminary data.</text>
</comment>
<evidence type="ECO:0000259" key="1">
    <source>
        <dbReference type="PROSITE" id="PS51186"/>
    </source>
</evidence>
<protein>
    <submittedName>
        <fullName evidence="2">GNAT family N-acetyltransferase</fullName>
    </submittedName>
</protein>
<sequence>MSIADADNPDFDGHAFDDGGWDDRGLDDADLRNPFWSALRSRHAGIAQVVGEVARYPADHAPFLGVAHAGVAVADAFEALIAPGESVYLLGVAPQAPEGWTLEWLGDLAQMMCTVPLPVADGPDVSPLGDADRDAVLALTALVYPHYFRARTMSMGRYFGIHRDGRLAAMAGERLGTDRFQEVSAICTHPEFNGLGYARRITALLTNDILAAGRIPYLHVSQANTRAKTMYERMGYRLRRTIPFWSLRRT</sequence>
<proteinExistence type="predicted"/>
<dbReference type="PROSITE" id="PS51186">
    <property type="entry name" value="GNAT"/>
    <property type="match status" value="1"/>
</dbReference>
<dbReference type="Gene3D" id="3.40.630.30">
    <property type="match status" value="1"/>
</dbReference>
<evidence type="ECO:0000313" key="2">
    <source>
        <dbReference type="EMBL" id="GAA4792294.1"/>
    </source>
</evidence>
<keyword evidence="3" id="KW-1185">Reference proteome</keyword>
<dbReference type="InterPro" id="IPR016181">
    <property type="entry name" value="Acyl_CoA_acyltransferase"/>
</dbReference>
<organism evidence="2 3">
    <name type="scientific">Lysobacter hankyongensis</name>
    <dbReference type="NCBI Taxonomy" id="1176535"/>
    <lineage>
        <taxon>Bacteria</taxon>
        <taxon>Pseudomonadati</taxon>
        <taxon>Pseudomonadota</taxon>
        <taxon>Gammaproteobacteria</taxon>
        <taxon>Lysobacterales</taxon>
        <taxon>Lysobacteraceae</taxon>
        <taxon>Lysobacter</taxon>
    </lineage>
</organism>
<dbReference type="RefSeq" id="WP_345302900.1">
    <property type="nucleotide sequence ID" value="NZ_BAABJE010000007.1"/>
</dbReference>
<name>A0ABP9BCP8_9GAMM</name>
<dbReference type="Proteomes" id="UP001499959">
    <property type="component" value="Unassembled WGS sequence"/>
</dbReference>
<dbReference type="SUPFAM" id="SSF55729">
    <property type="entry name" value="Acyl-CoA N-acyltransferases (Nat)"/>
    <property type="match status" value="1"/>
</dbReference>
<dbReference type="InterPro" id="IPR013653">
    <property type="entry name" value="GCN5-like_dom"/>
</dbReference>
<feature type="domain" description="N-acetyltransferase" evidence="1">
    <location>
        <begin position="123"/>
        <end position="250"/>
    </location>
</feature>
<dbReference type="EMBL" id="BAABJE010000007">
    <property type="protein sequence ID" value="GAA4792294.1"/>
    <property type="molecule type" value="Genomic_DNA"/>
</dbReference>
<reference evidence="3" key="1">
    <citation type="journal article" date="2019" name="Int. J. Syst. Evol. Microbiol.">
        <title>The Global Catalogue of Microorganisms (GCM) 10K type strain sequencing project: providing services to taxonomists for standard genome sequencing and annotation.</title>
        <authorList>
            <consortium name="The Broad Institute Genomics Platform"/>
            <consortium name="The Broad Institute Genome Sequencing Center for Infectious Disease"/>
            <person name="Wu L."/>
            <person name="Ma J."/>
        </authorList>
    </citation>
    <scope>NUCLEOTIDE SEQUENCE [LARGE SCALE GENOMIC DNA]</scope>
    <source>
        <strain evidence="3">JCM 18204</strain>
    </source>
</reference>
<accession>A0ABP9BCP8</accession>
<evidence type="ECO:0000313" key="3">
    <source>
        <dbReference type="Proteomes" id="UP001499959"/>
    </source>
</evidence>
<dbReference type="InterPro" id="IPR000182">
    <property type="entry name" value="GNAT_dom"/>
</dbReference>